<dbReference type="PANTHER" id="PTHR45913:SF19">
    <property type="entry name" value="LOW QUALITY PROTEIN: ZINC FINGER BED DOMAIN-CONTAINING PROTEIN 5-LIKE"/>
    <property type="match status" value="1"/>
</dbReference>
<proteinExistence type="predicted"/>
<reference evidence="1 2" key="1">
    <citation type="journal article" date="2023" name="BMC Biol.">
        <title>The compact genome of the sponge Oopsacas minuta (Hexactinellida) is lacking key metazoan core genes.</title>
        <authorList>
            <person name="Santini S."/>
            <person name="Schenkelaars Q."/>
            <person name="Jourda C."/>
            <person name="Duchesne M."/>
            <person name="Belahbib H."/>
            <person name="Rocher C."/>
            <person name="Selva M."/>
            <person name="Riesgo A."/>
            <person name="Vervoort M."/>
            <person name="Leys S.P."/>
            <person name="Kodjabachian L."/>
            <person name="Le Bivic A."/>
            <person name="Borchiellini C."/>
            <person name="Claverie J.M."/>
            <person name="Renard E."/>
        </authorList>
    </citation>
    <scope>NUCLEOTIDE SEQUENCE [LARGE SCALE GENOMIC DNA]</scope>
    <source>
        <strain evidence="1">SPO-2</strain>
    </source>
</reference>
<dbReference type="AlphaFoldDB" id="A0AAV7JM91"/>
<accession>A0AAV7JM91</accession>
<evidence type="ECO:0000313" key="1">
    <source>
        <dbReference type="EMBL" id="KAI6650040.1"/>
    </source>
</evidence>
<dbReference type="Proteomes" id="UP001165289">
    <property type="component" value="Unassembled WGS sequence"/>
</dbReference>
<protein>
    <submittedName>
        <fullName evidence="1">Zinc finger BED domain-containing protein 5-like</fullName>
    </submittedName>
</protein>
<name>A0AAV7JM91_9METZ</name>
<comment type="caution">
    <text evidence="1">The sequence shown here is derived from an EMBL/GenBank/DDBJ whole genome shotgun (WGS) entry which is preliminary data.</text>
</comment>
<organism evidence="1 2">
    <name type="scientific">Oopsacas minuta</name>
    <dbReference type="NCBI Taxonomy" id="111878"/>
    <lineage>
        <taxon>Eukaryota</taxon>
        <taxon>Metazoa</taxon>
        <taxon>Porifera</taxon>
        <taxon>Hexactinellida</taxon>
        <taxon>Hexasterophora</taxon>
        <taxon>Lyssacinosida</taxon>
        <taxon>Leucopsacidae</taxon>
        <taxon>Oopsacas</taxon>
    </lineage>
</organism>
<dbReference type="PANTHER" id="PTHR45913">
    <property type="entry name" value="EPM2A-INTERACTING PROTEIN 1"/>
    <property type="match status" value="1"/>
</dbReference>
<sequence length="171" mass="19803">MARRIEEMVCDVSQQVIEKIKQDKRFALQLDESTDISNQAQLLMYVCCCDEDMKSDLKVHFLDEEWVFQLSYLADVFSKIKELNLQGQGFDVNIFQAHDKVKGFYKKVLFWITQVEKGDIATFESLSNLIIENEVVLTGRVMIIISNHLTILANTFLKYIPEIALKDLTNT</sequence>
<dbReference type="EMBL" id="JAKMXF010000315">
    <property type="protein sequence ID" value="KAI6650040.1"/>
    <property type="molecule type" value="Genomic_DNA"/>
</dbReference>
<gene>
    <name evidence="1" type="ORF">LOD99_6255</name>
</gene>
<evidence type="ECO:0000313" key="2">
    <source>
        <dbReference type="Proteomes" id="UP001165289"/>
    </source>
</evidence>
<keyword evidence="2" id="KW-1185">Reference proteome</keyword>